<evidence type="ECO:0000313" key="1">
    <source>
        <dbReference type="EMBL" id="KAI7989839.1"/>
    </source>
</evidence>
<proteinExistence type="predicted"/>
<dbReference type="Proteomes" id="UP001060215">
    <property type="component" value="Chromosome 14"/>
</dbReference>
<sequence length="285" mass="30886">MRGGVDSGVELQKDFISERESSYKSVNGLEDWESLLSESGQDQSILQWIATEFDDSNVALAAVVDQGSTVVDGGSNGGSGSSASMPKISSKTSNPRASNLGFTNNNTQIPILGSSINNLFSSDLIYQLENPESNPQIFNPQVFINQHPQLSQLSQTQIQTQPSQQHLQQTPLMANRPALQSGSITSSLPFCQNPFKGLLFTSWKLFSSLFLCSTMSILCLLTPFDAMFKMGASKLLSEASPVTHFMNFTSNQAILEALGYGGRVHIIDFDIGFDAMAAVHQSGEE</sequence>
<reference evidence="1 2" key="1">
    <citation type="journal article" date="2022" name="Plant J.">
        <title>Chromosome-level genome of Camellia lanceoleosa provides a valuable resource for understanding genome evolution and self-incompatibility.</title>
        <authorList>
            <person name="Gong W."/>
            <person name="Xiao S."/>
            <person name="Wang L."/>
            <person name="Liao Z."/>
            <person name="Chang Y."/>
            <person name="Mo W."/>
            <person name="Hu G."/>
            <person name="Li W."/>
            <person name="Zhao G."/>
            <person name="Zhu H."/>
            <person name="Hu X."/>
            <person name="Ji K."/>
            <person name="Xiang X."/>
            <person name="Song Q."/>
            <person name="Yuan D."/>
            <person name="Jin S."/>
            <person name="Zhang L."/>
        </authorList>
    </citation>
    <scope>NUCLEOTIDE SEQUENCE [LARGE SCALE GENOMIC DNA]</scope>
    <source>
        <strain evidence="1">SQ_2022a</strain>
    </source>
</reference>
<name>A0ACC0FNB9_9ERIC</name>
<dbReference type="EMBL" id="CM045771">
    <property type="protein sequence ID" value="KAI7989839.1"/>
    <property type="molecule type" value="Genomic_DNA"/>
</dbReference>
<gene>
    <name evidence="1" type="ORF">LOK49_LG13G01156</name>
</gene>
<protein>
    <submittedName>
        <fullName evidence="1">Scarecrow-like protein 6</fullName>
    </submittedName>
</protein>
<accession>A0ACC0FNB9</accession>
<comment type="caution">
    <text evidence="1">The sequence shown here is derived from an EMBL/GenBank/DDBJ whole genome shotgun (WGS) entry which is preliminary data.</text>
</comment>
<evidence type="ECO:0000313" key="2">
    <source>
        <dbReference type="Proteomes" id="UP001060215"/>
    </source>
</evidence>
<organism evidence="1 2">
    <name type="scientific">Camellia lanceoleosa</name>
    <dbReference type="NCBI Taxonomy" id="1840588"/>
    <lineage>
        <taxon>Eukaryota</taxon>
        <taxon>Viridiplantae</taxon>
        <taxon>Streptophyta</taxon>
        <taxon>Embryophyta</taxon>
        <taxon>Tracheophyta</taxon>
        <taxon>Spermatophyta</taxon>
        <taxon>Magnoliopsida</taxon>
        <taxon>eudicotyledons</taxon>
        <taxon>Gunneridae</taxon>
        <taxon>Pentapetalae</taxon>
        <taxon>asterids</taxon>
        <taxon>Ericales</taxon>
        <taxon>Theaceae</taxon>
        <taxon>Camellia</taxon>
    </lineage>
</organism>
<keyword evidence="2" id="KW-1185">Reference proteome</keyword>